<dbReference type="OrthoDB" id="4246843at2"/>
<gene>
    <name evidence="3" type="ORF">F0L17_21555</name>
</gene>
<dbReference type="AlphaFoldDB" id="A0A6G2BID3"/>
<feature type="region of interest" description="Disordered" evidence="1">
    <location>
        <begin position="28"/>
        <end position="63"/>
    </location>
</feature>
<evidence type="ECO:0000256" key="2">
    <source>
        <dbReference type="SAM" id="SignalP"/>
    </source>
</evidence>
<keyword evidence="2" id="KW-0732">Signal</keyword>
<comment type="caution">
    <text evidence="3">The sequence shown here is derived from an EMBL/GenBank/DDBJ whole genome shotgun (WGS) entry which is preliminary data.</text>
</comment>
<organism evidence="3 4">
    <name type="scientific">Streptomyces taklimakanensis</name>
    <dbReference type="NCBI Taxonomy" id="2569853"/>
    <lineage>
        <taxon>Bacteria</taxon>
        <taxon>Bacillati</taxon>
        <taxon>Actinomycetota</taxon>
        <taxon>Actinomycetes</taxon>
        <taxon>Kitasatosporales</taxon>
        <taxon>Streptomycetaceae</taxon>
        <taxon>Streptomyces</taxon>
    </lineage>
</organism>
<evidence type="ECO:0000313" key="4">
    <source>
        <dbReference type="Proteomes" id="UP000473014"/>
    </source>
</evidence>
<dbReference type="RefSeq" id="WP_155072359.1">
    <property type="nucleotide sequence ID" value="NZ_WIXO01000001.1"/>
</dbReference>
<evidence type="ECO:0000313" key="3">
    <source>
        <dbReference type="EMBL" id="MTE21652.1"/>
    </source>
</evidence>
<feature type="signal peptide" evidence="2">
    <location>
        <begin position="1"/>
        <end position="24"/>
    </location>
</feature>
<sequence length="136" mass="14345">MTTEHRVGRAVALVLPLCAAALTACTGSDAPPQTSAGPTATSTAAPAEAEARAERYRNAGGDEDVYALHREPGPDGAPLLVVRTHDPNRDDERFQELKGSVVTFLAETEGLPLGRGYLMDVFGPDGALLHRLDARP</sequence>
<accession>A0A6G2BID3</accession>
<keyword evidence="4" id="KW-1185">Reference proteome</keyword>
<feature type="compositionally biased region" description="Low complexity" evidence="1">
    <location>
        <begin position="28"/>
        <end position="48"/>
    </location>
</feature>
<reference evidence="3 4" key="1">
    <citation type="submission" date="2019-11" db="EMBL/GenBank/DDBJ databases">
        <authorList>
            <person name="Yuan L."/>
        </authorList>
    </citation>
    <scope>NUCLEOTIDE SEQUENCE [LARGE SCALE GENOMIC DNA]</scope>
    <source>
        <strain evidence="3 4">TRM43335</strain>
    </source>
</reference>
<dbReference type="Proteomes" id="UP000473014">
    <property type="component" value="Unassembled WGS sequence"/>
</dbReference>
<evidence type="ECO:0008006" key="5">
    <source>
        <dbReference type="Google" id="ProtNLM"/>
    </source>
</evidence>
<name>A0A6G2BID3_9ACTN</name>
<dbReference type="PROSITE" id="PS51257">
    <property type="entry name" value="PROKAR_LIPOPROTEIN"/>
    <property type="match status" value="1"/>
</dbReference>
<feature type="chain" id="PRO_5038626295" description="Lipoprotein" evidence="2">
    <location>
        <begin position="25"/>
        <end position="136"/>
    </location>
</feature>
<protein>
    <recommendedName>
        <fullName evidence="5">Lipoprotein</fullName>
    </recommendedName>
</protein>
<evidence type="ECO:0000256" key="1">
    <source>
        <dbReference type="SAM" id="MobiDB-lite"/>
    </source>
</evidence>
<proteinExistence type="predicted"/>
<dbReference type="EMBL" id="WIXO01000001">
    <property type="protein sequence ID" value="MTE21652.1"/>
    <property type="molecule type" value="Genomic_DNA"/>
</dbReference>